<evidence type="ECO:0000313" key="2">
    <source>
        <dbReference type="Proteomes" id="UP000663880"/>
    </source>
</evidence>
<dbReference type="AlphaFoldDB" id="A0A821YLF6"/>
<reference evidence="1" key="1">
    <citation type="submission" date="2021-02" db="EMBL/GenBank/DDBJ databases">
        <authorList>
            <person name="Steward A R."/>
        </authorList>
    </citation>
    <scope>NUCLEOTIDE SEQUENCE</scope>
</reference>
<keyword evidence="2" id="KW-1185">Reference proteome</keyword>
<dbReference type="Proteomes" id="UP000663880">
    <property type="component" value="Unassembled WGS sequence"/>
</dbReference>
<evidence type="ECO:0000313" key="1">
    <source>
        <dbReference type="EMBL" id="CAF4956155.1"/>
    </source>
</evidence>
<gene>
    <name evidence="1" type="ORF">PMACD_LOCUS16220</name>
</gene>
<sequence length="113" mass="12965">MEQGTTSKVNELLKNGTLGNLTEDLEDNLSTESIINKYNEISKHEPEDYESSSEENTEIYIKGMNKENECKVEQQIEEPFSSALEIEMCDVDEQGNVLNTEFIQSEIIYSYLK</sequence>
<proteinExistence type="predicted"/>
<name>A0A821YLF6_9NEOP</name>
<protein>
    <submittedName>
        <fullName evidence="1">Uncharacterized protein</fullName>
    </submittedName>
</protein>
<comment type="caution">
    <text evidence="1">The sequence shown here is derived from an EMBL/GenBank/DDBJ whole genome shotgun (WGS) entry which is preliminary data.</text>
</comment>
<dbReference type="OrthoDB" id="10039931at2759"/>
<dbReference type="EMBL" id="CAJOBZ010000079">
    <property type="protein sequence ID" value="CAF4956155.1"/>
    <property type="molecule type" value="Genomic_DNA"/>
</dbReference>
<accession>A0A821YLF6</accession>
<organism evidence="1 2">
    <name type="scientific">Pieris macdunnoughi</name>
    <dbReference type="NCBI Taxonomy" id="345717"/>
    <lineage>
        <taxon>Eukaryota</taxon>
        <taxon>Metazoa</taxon>
        <taxon>Ecdysozoa</taxon>
        <taxon>Arthropoda</taxon>
        <taxon>Hexapoda</taxon>
        <taxon>Insecta</taxon>
        <taxon>Pterygota</taxon>
        <taxon>Neoptera</taxon>
        <taxon>Endopterygota</taxon>
        <taxon>Lepidoptera</taxon>
        <taxon>Glossata</taxon>
        <taxon>Ditrysia</taxon>
        <taxon>Papilionoidea</taxon>
        <taxon>Pieridae</taxon>
        <taxon>Pierinae</taxon>
        <taxon>Pieris</taxon>
    </lineage>
</organism>